<name>A0AAD6HG56_9EURO</name>
<accession>A0AAD6HG56</accession>
<feature type="region of interest" description="Disordered" evidence="1">
    <location>
        <begin position="371"/>
        <end position="430"/>
    </location>
</feature>
<feature type="compositionally biased region" description="Acidic residues" evidence="1">
    <location>
        <begin position="374"/>
        <end position="385"/>
    </location>
</feature>
<dbReference type="Proteomes" id="UP001215712">
    <property type="component" value="Unassembled WGS sequence"/>
</dbReference>
<evidence type="ECO:0000256" key="1">
    <source>
        <dbReference type="SAM" id="MobiDB-lite"/>
    </source>
</evidence>
<feature type="compositionally biased region" description="Acidic residues" evidence="1">
    <location>
        <begin position="402"/>
        <end position="413"/>
    </location>
</feature>
<keyword evidence="3" id="KW-1185">Reference proteome</keyword>
<organism evidence="2 3">
    <name type="scientific">Penicillium malachiteum</name>
    <dbReference type="NCBI Taxonomy" id="1324776"/>
    <lineage>
        <taxon>Eukaryota</taxon>
        <taxon>Fungi</taxon>
        <taxon>Dikarya</taxon>
        <taxon>Ascomycota</taxon>
        <taxon>Pezizomycotina</taxon>
        <taxon>Eurotiomycetes</taxon>
        <taxon>Eurotiomycetidae</taxon>
        <taxon>Eurotiales</taxon>
        <taxon>Aspergillaceae</taxon>
        <taxon>Penicillium</taxon>
    </lineage>
</organism>
<protein>
    <submittedName>
        <fullName evidence="2">Uncharacterized protein</fullName>
    </submittedName>
</protein>
<sequence>MSVITSTTYTPPTWLARAHGPVLPQWVWQYRKNQNTLEEIRRAFEHIKKDDDPYKSLLDLREKGKLDFTPFSFTEGPVDQYITPWFEANDNVEFLAKRDIRPPEADSWTSFDSHGSYEEDPYVTSWFKAYPDVKRRPKFDVLQPKNDFFEAHKYNMTHWVTMNQSERDERLGDALASELFSHIISSTTKGPEPDEYQSITLKSKPIKKALERLPIKLLSLIQKDNDYPQGCQPIGTTEVAGCYKACHRIAFIQQTELAEARGPSLAELTYLAAIMQDASIMQNKVYKKLASKKFLPRRSSYFHHTSPVLMISVYPGGYVRIISCYMDLKLQVQFTELKKVTKPNFDEILMEILRWAKPKCKGTTAQLPHLLPIEESEEEADDESDTTNVSSIFGKAAKDQGGDESDSDWESLCEYDNRSEKGVKSSPKKS</sequence>
<evidence type="ECO:0000313" key="3">
    <source>
        <dbReference type="Proteomes" id="UP001215712"/>
    </source>
</evidence>
<evidence type="ECO:0000313" key="2">
    <source>
        <dbReference type="EMBL" id="KAJ5712792.1"/>
    </source>
</evidence>
<dbReference type="EMBL" id="JAQJAN010000013">
    <property type="protein sequence ID" value="KAJ5712792.1"/>
    <property type="molecule type" value="Genomic_DNA"/>
</dbReference>
<comment type="caution">
    <text evidence="2">The sequence shown here is derived from an EMBL/GenBank/DDBJ whole genome shotgun (WGS) entry which is preliminary data.</text>
</comment>
<proteinExistence type="predicted"/>
<reference evidence="2" key="2">
    <citation type="submission" date="2023-01" db="EMBL/GenBank/DDBJ databases">
        <authorList>
            <person name="Petersen C."/>
        </authorList>
    </citation>
    <scope>NUCLEOTIDE SEQUENCE</scope>
    <source>
        <strain evidence="2">IBT 17514</strain>
    </source>
</reference>
<gene>
    <name evidence="2" type="ORF">N7493_009260</name>
</gene>
<dbReference type="AlphaFoldDB" id="A0AAD6HG56"/>
<reference evidence="2" key="1">
    <citation type="journal article" date="2023" name="IMA Fungus">
        <title>Comparative genomic study of the Penicillium genus elucidates a diverse pangenome and 15 lateral gene transfer events.</title>
        <authorList>
            <person name="Petersen C."/>
            <person name="Sorensen T."/>
            <person name="Nielsen M.R."/>
            <person name="Sondergaard T.E."/>
            <person name="Sorensen J.L."/>
            <person name="Fitzpatrick D.A."/>
            <person name="Frisvad J.C."/>
            <person name="Nielsen K.L."/>
        </authorList>
    </citation>
    <scope>NUCLEOTIDE SEQUENCE</scope>
    <source>
        <strain evidence="2">IBT 17514</strain>
    </source>
</reference>